<evidence type="ECO:0000313" key="3">
    <source>
        <dbReference type="Proteomes" id="UP001328107"/>
    </source>
</evidence>
<gene>
    <name evidence="2" type="ORF">PMAYCL1PPCAC_09298</name>
</gene>
<name>A0AAN4ZIQ9_9BILA</name>
<accession>A0AAN4ZIQ9</accession>
<dbReference type="AlphaFoldDB" id="A0AAN4ZIQ9"/>
<evidence type="ECO:0000256" key="1">
    <source>
        <dbReference type="SAM" id="Phobius"/>
    </source>
</evidence>
<dbReference type="EMBL" id="BTRK01000002">
    <property type="protein sequence ID" value="GMR39103.1"/>
    <property type="molecule type" value="Genomic_DNA"/>
</dbReference>
<feature type="non-terminal residue" evidence="2">
    <location>
        <position position="1"/>
    </location>
</feature>
<feature type="transmembrane region" description="Helical" evidence="1">
    <location>
        <begin position="20"/>
        <end position="42"/>
    </location>
</feature>
<keyword evidence="1" id="KW-0472">Membrane</keyword>
<protein>
    <recommendedName>
        <fullName evidence="4">G protein-coupled receptor</fullName>
    </recommendedName>
</protein>
<keyword evidence="1" id="KW-0812">Transmembrane</keyword>
<dbReference type="InterPro" id="IPR019422">
    <property type="entry name" value="7TM_GPCR_serpentine_rcpt_Srh"/>
</dbReference>
<feature type="non-terminal residue" evidence="2">
    <location>
        <position position="63"/>
    </location>
</feature>
<evidence type="ECO:0000313" key="2">
    <source>
        <dbReference type="EMBL" id="GMR39103.1"/>
    </source>
</evidence>
<proteinExistence type="predicted"/>
<dbReference type="Pfam" id="PF10318">
    <property type="entry name" value="7TM_GPCR_Srh"/>
    <property type="match status" value="1"/>
</dbReference>
<keyword evidence="3" id="KW-1185">Reference proteome</keyword>
<reference evidence="3" key="1">
    <citation type="submission" date="2022-10" db="EMBL/GenBank/DDBJ databases">
        <title>Genome assembly of Pristionchus species.</title>
        <authorList>
            <person name="Yoshida K."/>
            <person name="Sommer R.J."/>
        </authorList>
    </citation>
    <scope>NUCLEOTIDE SEQUENCE [LARGE SCALE GENOMIC DNA]</scope>
    <source>
        <strain evidence="3">RS5460</strain>
    </source>
</reference>
<comment type="caution">
    <text evidence="2">The sequence shown here is derived from an EMBL/GenBank/DDBJ whole genome shotgun (WGS) entry which is preliminary data.</text>
</comment>
<sequence length="63" mass="7162">SSTMSERTRRMQQRLTITLVMQLSVPLVVQMVPMSMFGLAMINSLFTPDLMNLLLCVFLSHTT</sequence>
<evidence type="ECO:0008006" key="4">
    <source>
        <dbReference type="Google" id="ProtNLM"/>
    </source>
</evidence>
<organism evidence="2 3">
    <name type="scientific">Pristionchus mayeri</name>
    <dbReference type="NCBI Taxonomy" id="1317129"/>
    <lineage>
        <taxon>Eukaryota</taxon>
        <taxon>Metazoa</taxon>
        <taxon>Ecdysozoa</taxon>
        <taxon>Nematoda</taxon>
        <taxon>Chromadorea</taxon>
        <taxon>Rhabditida</taxon>
        <taxon>Rhabditina</taxon>
        <taxon>Diplogasteromorpha</taxon>
        <taxon>Diplogasteroidea</taxon>
        <taxon>Neodiplogasteridae</taxon>
        <taxon>Pristionchus</taxon>
    </lineage>
</organism>
<keyword evidence="1" id="KW-1133">Transmembrane helix</keyword>
<dbReference type="Proteomes" id="UP001328107">
    <property type="component" value="Unassembled WGS sequence"/>
</dbReference>